<organism evidence="2 3">
    <name type="scientific">Pigmentiphaga humi</name>
    <dbReference type="NCBI Taxonomy" id="2478468"/>
    <lineage>
        <taxon>Bacteria</taxon>
        <taxon>Pseudomonadati</taxon>
        <taxon>Pseudomonadota</taxon>
        <taxon>Betaproteobacteria</taxon>
        <taxon>Burkholderiales</taxon>
        <taxon>Alcaligenaceae</taxon>
        <taxon>Pigmentiphaga</taxon>
    </lineage>
</organism>
<keyword evidence="1" id="KW-0732">Signal</keyword>
<name>A0A3P4B4X6_9BURK</name>
<evidence type="ECO:0000313" key="2">
    <source>
        <dbReference type="EMBL" id="VCU70215.1"/>
    </source>
</evidence>
<accession>A0A3P4B4X6</accession>
<proteinExistence type="predicted"/>
<reference evidence="2 3" key="1">
    <citation type="submission" date="2018-10" db="EMBL/GenBank/DDBJ databases">
        <authorList>
            <person name="Criscuolo A."/>
        </authorList>
    </citation>
    <scope>NUCLEOTIDE SEQUENCE [LARGE SCALE GENOMIC DNA]</scope>
    <source>
        <strain evidence="2">DnA1</strain>
    </source>
</reference>
<protein>
    <submittedName>
        <fullName evidence="2">Uncharacterized protein</fullName>
    </submittedName>
</protein>
<dbReference type="Proteomes" id="UP000277294">
    <property type="component" value="Unassembled WGS sequence"/>
</dbReference>
<evidence type="ECO:0000313" key="3">
    <source>
        <dbReference type="Proteomes" id="UP000277294"/>
    </source>
</evidence>
<dbReference type="EMBL" id="UWPJ01000017">
    <property type="protein sequence ID" value="VCU70215.1"/>
    <property type="molecule type" value="Genomic_DNA"/>
</dbReference>
<keyword evidence="3" id="KW-1185">Reference proteome</keyword>
<evidence type="ECO:0000256" key="1">
    <source>
        <dbReference type="SAM" id="SignalP"/>
    </source>
</evidence>
<dbReference type="AlphaFoldDB" id="A0A3P4B4X6"/>
<feature type="chain" id="PRO_5018006145" evidence="1">
    <location>
        <begin position="16"/>
        <end position="36"/>
    </location>
</feature>
<feature type="signal peptide" evidence="1">
    <location>
        <begin position="1"/>
        <end position="15"/>
    </location>
</feature>
<sequence length="36" mass="3567">MTMRARVAVLSAAWAAPALDKAAAAPTEPSASKAPS</sequence>
<gene>
    <name evidence="2" type="ORF">PIGHUM_02282</name>
</gene>